<keyword evidence="1" id="KW-1133">Transmembrane helix</keyword>
<protein>
    <submittedName>
        <fullName evidence="4">Acetyl-CoA hydrolase</fullName>
    </submittedName>
</protein>
<name>A0A0R3WVF4_HYDTA</name>
<evidence type="ECO:0000313" key="4">
    <source>
        <dbReference type="WBParaSite" id="TTAC_0000474401-mRNA-1"/>
    </source>
</evidence>
<dbReference type="OrthoDB" id="6499973at2759"/>
<accession>A0A0R3WVF4</accession>
<dbReference type="Proteomes" id="UP000274429">
    <property type="component" value="Unassembled WGS sequence"/>
</dbReference>
<evidence type="ECO:0000313" key="2">
    <source>
        <dbReference type="EMBL" id="VDM25540.1"/>
    </source>
</evidence>
<dbReference type="AlphaFoldDB" id="A0A0R3WVF4"/>
<dbReference type="STRING" id="6205.A0A0R3WVF4"/>
<keyword evidence="1" id="KW-0472">Membrane</keyword>
<evidence type="ECO:0000256" key="1">
    <source>
        <dbReference type="SAM" id="Phobius"/>
    </source>
</evidence>
<evidence type="ECO:0000313" key="3">
    <source>
        <dbReference type="Proteomes" id="UP000274429"/>
    </source>
</evidence>
<dbReference type="WBParaSite" id="TTAC_0000474401-mRNA-1">
    <property type="protein sequence ID" value="TTAC_0000474401-mRNA-1"/>
    <property type="gene ID" value="TTAC_0000474401"/>
</dbReference>
<dbReference type="EMBL" id="UYWX01005190">
    <property type="protein sequence ID" value="VDM25540.1"/>
    <property type="molecule type" value="Genomic_DNA"/>
</dbReference>
<feature type="transmembrane region" description="Helical" evidence="1">
    <location>
        <begin position="123"/>
        <end position="146"/>
    </location>
</feature>
<sequence>MQNWYHLQHDQTGGNQLFASAVSLRPIADAGVHVNPSIRREIVRKLEREMDLPANRKDFFYSASMVHVNEYVSSSNVNEYIRSVTKIGEGETEAEGTVAHPSNHVVKMLSELFDFALLRSPTFLLLLASSVFGLLGESVSLLNPFLHFSAWYL</sequence>
<gene>
    <name evidence="2" type="ORF">TTAC_LOCUS4730</name>
</gene>
<reference evidence="2 3" key="2">
    <citation type="submission" date="2018-11" db="EMBL/GenBank/DDBJ databases">
        <authorList>
            <consortium name="Pathogen Informatics"/>
        </authorList>
    </citation>
    <scope>NUCLEOTIDE SEQUENCE [LARGE SCALE GENOMIC DNA]</scope>
</reference>
<reference evidence="4" key="1">
    <citation type="submission" date="2017-02" db="UniProtKB">
        <authorList>
            <consortium name="WormBaseParasite"/>
        </authorList>
    </citation>
    <scope>IDENTIFICATION</scope>
</reference>
<proteinExistence type="predicted"/>
<keyword evidence="1" id="KW-0812">Transmembrane</keyword>
<organism evidence="4">
    <name type="scientific">Hydatigena taeniaeformis</name>
    <name type="common">Feline tapeworm</name>
    <name type="synonym">Taenia taeniaeformis</name>
    <dbReference type="NCBI Taxonomy" id="6205"/>
    <lineage>
        <taxon>Eukaryota</taxon>
        <taxon>Metazoa</taxon>
        <taxon>Spiralia</taxon>
        <taxon>Lophotrochozoa</taxon>
        <taxon>Platyhelminthes</taxon>
        <taxon>Cestoda</taxon>
        <taxon>Eucestoda</taxon>
        <taxon>Cyclophyllidea</taxon>
        <taxon>Taeniidae</taxon>
        <taxon>Hydatigera</taxon>
    </lineage>
</organism>
<keyword evidence="3" id="KW-1185">Reference proteome</keyword>